<dbReference type="RefSeq" id="WP_147027444.1">
    <property type="nucleotide sequence ID" value="NZ_BJZU01000082.1"/>
</dbReference>
<protein>
    <submittedName>
        <fullName evidence="3">Uncharacterized protein</fullName>
    </submittedName>
</protein>
<evidence type="ECO:0000313" key="4">
    <source>
        <dbReference type="EMBL" id="GLS61677.1"/>
    </source>
</evidence>
<dbReference type="EMBL" id="BJZU01000082">
    <property type="protein sequence ID" value="GEP05910.1"/>
    <property type="molecule type" value="Genomic_DNA"/>
</dbReference>
<reference evidence="4" key="4">
    <citation type="submission" date="2023-01" db="EMBL/GenBank/DDBJ databases">
        <title>Draft genome sequence of Methylobacterium oxalidis strain NBRC 107715.</title>
        <authorList>
            <person name="Sun Q."/>
            <person name="Mori K."/>
        </authorList>
    </citation>
    <scope>NUCLEOTIDE SEQUENCE</scope>
    <source>
        <strain evidence="4">NBRC 107715</strain>
    </source>
</reference>
<comment type="caution">
    <text evidence="3">The sequence shown here is derived from an EMBL/GenBank/DDBJ whole genome shotgun (WGS) entry which is preliminary data.</text>
</comment>
<dbReference type="Proteomes" id="UP001156856">
    <property type="component" value="Unassembled WGS sequence"/>
</dbReference>
<gene>
    <name evidence="4" type="ORF">GCM10007888_00580</name>
    <name evidence="3" type="ORF">MOX02_39480</name>
</gene>
<keyword evidence="2" id="KW-0472">Membrane</keyword>
<organism evidence="3 5">
    <name type="scientific">Methylobacterium oxalidis</name>
    <dbReference type="NCBI Taxonomy" id="944322"/>
    <lineage>
        <taxon>Bacteria</taxon>
        <taxon>Pseudomonadati</taxon>
        <taxon>Pseudomonadota</taxon>
        <taxon>Alphaproteobacteria</taxon>
        <taxon>Hyphomicrobiales</taxon>
        <taxon>Methylobacteriaceae</taxon>
        <taxon>Methylobacterium</taxon>
    </lineage>
</organism>
<evidence type="ECO:0000256" key="1">
    <source>
        <dbReference type="SAM" id="MobiDB-lite"/>
    </source>
</evidence>
<reference evidence="4" key="1">
    <citation type="journal article" date="2014" name="Int. J. Syst. Evol. Microbiol.">
        <title>Complete genome of a new Firmicutes species belonging to the dominant human colonic microbiota ('Ruminococcus bicirculans') reveals two chromosomes and a selective capacity to utilize plant glucans.</title>
        <authorList>
            <consortium name="NISC Comparative Sequencing Program"/>
            <person name="Wegmann U."/>
            <person name="Louis P."/>
            <person name="Goesmann A."/>
            <person name="Henrissat B."/>
            <person name="Duncan S.H."/>
            <person name="Flint H.J."/>
        </authorList>
    </citation>
    <scope>NUCLEOTIDE SEQUENCE</scope>
    <source>
        <strain evidence="4">NBRC 107715</strain>
    </source>
</reference>
<evidence type="ECO:0000313" key="3">
    <source>
        <dbReference type="EMBL" id="GEP05910.1"/>
    </source>
</evidence>
<name>A0A512J7K6_9HYPH</name>
<evidence type="ECO:0000313" key="5">
    <source>
        <dbReference type="Proteomes" id="UP000321960"/>
    </source>
</evidence>
<evidence type="ECO:0000313" key="6">
    <source>
        <dbReference type="Proteomes" id="UP001156856"/>
    </source>
</evidence>
<evidence type="ECO:0000256" key="2">
    <source>
        <dbReference type="SAM" id="Phobius"/>
    </source>
</evidence>
<sequence length="164" mass="17433">MQSAPVLAPDEQARTIRRVTRELGRLEALAARNRLRRRAFRALRGAAGAGATLGLLLKLKIAGSLAIKLALSALVGVGFAWPMLAAAILVLAGLVISILSLLDGQGGNLHLDGPCDWPCGCERRRARAARLKALIARRRDWLAQGAGPAPIPRGEADGRRRRGA</sequence>
<reference evidence="6" key="2">
    <citation type="journal article" date="2019" name="Int. J. Syst. Evol. Microbiol.">
        <title>The Global Catalogue of Microorganisms (GCM) 10K type strain sequencing project: providing services to taxonomists for standard genome sequencing and annotation.</title>
        <authorList>
            <consortium name="The Broad Institute Genomics Platform"/>
            <consortium name="The Broad Institute Genome Sequencing Center for Infectious Disease"/>
            <person name="Wu L."/>
            <person name="Ma J."/>
        </authorList>
    </citation>
    <scope>NUCLEOTIDE SEQUENCE [LARGE SCALE GENOMIC DNA]</scope>
    <source>
        <strain evidence="6">NBRC 107715</strain>
    </source>
</reference>
<proteinExistence type="predicted"/>
<feature type="transmembrane region" description="Helical" evidence="2">
    <location>
        <begin position="79"/>
        <end position="102"/>
    </location>
</feature>
<dbReference type="EMBL" id="BSPK01000001">
    <property type="protein sequence ID" value="GLS61677.1"/>
    <property type="molecule type" value="Genomic_DNA"/>
</dbReference>
<feature type="region of interest" description="Disordered" evidence="1">
    <location>
        <begin position="145"/>
        <end position="164"/>
    </location>
</feature>
<dbReference type="AlphaFoldDB" id="A0A512J7K6"/>
<keyword evidence="2" id="KW-0812">Transmembrane</keyword>
<keyword evidence="2" id="KW-1133">Transmembrane helix</keyword>
<reference evidence="3 5" key="3">
    <citation type="submission" date="2019-07" db="EMBL/GenBank/DDBJ databases">
        <title>Whole genome shotgun sequence of Methylobacterium oxalidis NBRC 107715.</title>
        <authorList>
            <person name="Hosoyama A."/>
            <person name="Uohara A."/>
            <person name="Ohji S."/>
            <person name="Ichikawa N."/>
        </authorList>
    </citation>
    <scope>NUCLEOTIDE SEQUENCE [LARGE SCALE GENOMIC DNA]</scope>
    <source>
        <strain evidence="3 5">NBRC 107715</strain>
    </source>
</reference>
<feature type="transmembrane region" description="Helical" evidence="2">
    <location>
        <begin position="42"/>
        <end position="67"/>
    </location>
</feature>
<dbReference type="Proteomes" id="UP000321960">
    <property type="component" value="Unassembled WGS sequence"/>
</dbReference>
<accession>A0A512J7K6</accession>
<keyword evidence="6" id="KW-1185">Reference proteome</keyword>